<dbReference type="PANTHER" id="PTHR42866">
    <property type="entry name" value="3-DEOXY-MANNO-OCTULOSONATE CYTIDYLYLTRANSFERASE"/>
    <property type="match status" value="1"/>
</dbReference>
<dbReference type="RefSeq" id="WP_379929436.1">
    <property type="nucleotide sequence ID" value="NZ_JBHUMM010000023.1"/>
</dbReference>
<organism evidence="1 2">
    <name type="scientific">Marinicrinis sediminis</name>
    <dbReference type="NCBI Taxonomy" id="1652465"/>
    <lineage>
        <taxon>Bacteria</taxon>
        <taxon>Bacillati</taxon>
        <taxon>Bacillota</taxon>
        <taxon>Bacilli</taxon>
        <taxon>Bacillales</taxon>
        <taxon>Paenibacillaceae</taxon>
    </lineage>
</organism>
<evidence type="ECO:0000313" key="2">
    <source>
        <dbReference type="Proteomes" id="UP001597497"/>
    </source>
</evidence>
<dbReference type="InterPro" id="IPR029044">
    <property type="entry name" value="Nucleotide-diphossugar_trans"/>
</dbReference>
<accession>A0ABW5RAD1</accession>
<dbReference type="EMBL" id="JBHUMM010000023">
    <property type="protein sequence ID" value="MFD2671963.1"/>
    <property type="molecule type" value="Genomic_DNA"/>
</dbReference>
<sequence>MEKSVDKLIIIQARMGSSRLPGKVLKSLGQTSILDHVVQRCRQINGDAVILATSVLPADDAISSWCQMNQVACFRGSEEDVLSRYAACAELYQPNWVIRVTADCPFLDVQLANKMMGVLAHTDADLISLDRDLPRGLAVEVMRYSALLAVHERGTEARHREHVTYYAYEHPEQFKLAYVHVPDVLHHPHLRMTVDTVEDYQLCQTLAQHIPDIVQVPSAQIVQYLLEHPEVARLNAHIQQKPVC</sequence>
<protein>
    <submittedName>
        <fullName evidence="1">Cytidylyltransferase domain-containing protein</fullName>
    </submittedName>
</protein>
<comment type="caution">
    <text evidence="1">The sequence shown here is derived from an EMBL/GenBank/DDBJ whole genome shotgun (WGS) entry which is preliminary data.</text>
</comment>
<keyword evidence="1" id="KW-0808">Transferase</keyword>
<dbReference type="InterPro" id="IPR003329">
    <property type="entry name" value="Cytidylyl_trans"/>
</dbReference>
<keyword evidence="1" id="KW-0548">Nucleotidyltransferase</keyword>
<dbReference type="PANTHER" id="PTHR42866:SF1">
    <property type="entry name" value="SPORE COAT POLYSACCHARIDE BIOSYNTHESIS PROTEIN SPSF"/>
    <property type="match status" value="1"/>
</dbReference>
<name>A0ABW5RAD1_9BACL</name>
<dbReference type="Proteomes" id="UP001597497">
    <property type="component" value="Unassembled WGS sequence"/>
</dbReference>
<dbReference type="GO" id="GO:0016779">
    <property type="term" value="F:nucleotidyltransferase activity"/>
    <property type="evidence" value="ECO:0007669"/>
    <property type="project" value="UniProtKB-KW"/>
</dbReference>
<dbReference type="CDD" id="cd02518">
    <property type="entry name" value="GT2_SpsF"/>
    <property type="match status" value="1"/>
</dbReference>
<evidence type="ECO:0000313" key="1">
    <source>
        <dbReference type="EMBL" id="MFD2671963.1"/>
    </source>
</evidence>
<proteinExistence type="predicted"/>
<gene>
    <name evidence="1" type="ORF">ACFSUC_10140</name>
</gene>
<dbReference type="Gene3D" id="3.90.550.10">
    <property type="entry name" value="Spore Coat Polysaccharide Biosynthesis Protein SpsA, Chain A"/>
    <property type="match status" value="1"/>
</dbReference>
<dbReference type="Pfam" id="PF02348">
    <property type="entry name" value="CTP_transf_3"/>
    <property type="match status" value="1"/>
</dbReference>
<keyword evidence="2" id="KW-1185">Reference proteome</keyword>
<dbReference type="SUPFAM" id="SSF53448">
    <property type="entry name" value="Nucleotide-diphospho-sugar transferases"/>
    <property type="match status" value="1"/>
</dbReference>
<reference evidence="2" key="1">
    <citation type="journal article" date="2019" name="Int. J. Syst. Evol. Microbiol.">
        <title>The Global Catalogue of Microorganisms (GCM) 10K type strain sequencing project: providing services to taxonomists for standard genome sequencing and annotation.</title>
        <authorList>
            <consortium name="The Broad Institute Genomics Platform"/>
            <consortium name="The Broad Institute Genome Sequencing Center for Infectious Disease"/>
            <person name="Wu L."/>
            <person name="Ma J."/>
        </authorList>
    </citation>
    <scope>NUCLEOTIDE SEQUENCE [LARGE SCALE GENOMIC DNA]</scope>
    <source>
        <strain evidence="2">KCTC 33676</strain>
    </source>
</reference>